<dbReference type="EMBL" id="PNBW01000033">
    <property type="protein sequence ID" value="TMO75983.1"/>
    <property type="molecule type" value="Genomic_DNA"/>
</dbReference>
<evidence type="ECO:0000313" key="3">
    <source>
        <dbReference type="EMBL" id="TMO75983.1"/>
    </source>
</evidence>
<feature type="transmembrane region" description="Helical" evidence="1">
    <location>
        <begin position="294"/>
        <end position="317"/>
    </location>
</feature>
<feature type="transmembrane region" description="Helical" evidence="1">
    <location>
        <begin position="30"/>
        <end position="48"/>
    </location>
</feature>
<feature type="transmembrane region" description="Helical" evidence="1">
    <location>
        <begin position="337"/>
        <end position="358"/>
    </location>
</feature>
<dbReference type="AlphaFoldDB" id="A0A5S3VD52"/>
<feature type="transmembrane region" description="Helical" evidence="1">
    <location>
        <begin position="209"/>
        <end position="231"/>
    </location>
</feature>
<feature type="transmembrane region" description="Helical" evidence="1">
    <location>
        <begin position="263"/>
        <end position="282"/>
    </location>
</feature>
<proteinExistence type="predicted"/>
<evidence type="ECO:0000313" key="4">
    <source>
        <dbReference type="Proteomes" id="UP000307164"/>
    </source>
</evidence>
<reference evidence="4 5" key="1">
    <citation type="submission" date="2018-01" db="EMBL/GenBank/DDBJ databases">
        <authorList>
            <person name="Paulsen S."/>
            <person name="Gram L.K."/>
        </authorList>
    </citation>
    <scope>NUCLEOTIDE SEQUENCE [LARGE SCALE GENOMIC DNA]</scope>
    <source>
        <strain evidence="2 5">S3790</strain>
        <strain evidence="3 4">S3895</strain>
    </source>
</reference>
<dbReference type="EMBL" id="PNBX01000008">
    <property type="protein sequence ID" value="TMO69956.1"/>
    <property type="molecule type" value="Genomic_DNA"/>
</dbReference>
<protein>
    <recommendedName>
        <fullName evidence="6">EpsG family protein</fullName>
    </recommendedName>
</protein>
<comment type="caution">
    <text evidence="2">The sequence shown here is derived from an EMBL/GenBank/DDBJ whole genome shotgun (WGS) entry which is preliminary data.</text>
</comment>
<name>A0A5S3VD52_9GAMM</name>
<evidence type="ECO:0000313" key="2">
    <source>
        <dbReference type="EMBL" id="TMO69956.1"/>
    </source>
</evidence>
<feature type="transmembrane region" description="Helical" evidence="1">
    <location>
        <begin position="6"/>
        <end position="23"/>
    </location>
</feature>
<feature type="transmembrane region" description="Helical" evidence="1">
    <location>
        <begin position="170"/>
        <end position="197"/>
    </location>
</feature>
<dbReference type="Proteomes" id="UP000307217">
    <property type="component" value="Unassembled WGS sequence"/>
</dbReference>
<dbReference type="Pfam" id="PF14897">
    <property type="entry name" value="EpsG"/>
    <property type="match status" value="1"/>
</dbReference>
<reference evidence="4 5" key="2">
    <citation type="submission" date="2019-06" db="EMBL/GenBank/DDBJ databases">
        <title>Co-occurence of chitin degradation, pigmentation and bioactivity in marine Pseudoalteromonas.</title>
        <authorList>
            <person name="Sonnenschein E.C."/>
            <person name="Bech P.K."/>
        </authorList>
    </citation>
    <scope>NUCLEOTIDE SEQUENCE [LARGE SCALE GENOMIC DNA]</scope>
    <source>
        <strain evidence="5">S3790</strain>
        <strain evidence="3 4">S3895</strain>
    </source>
</reference>
<evidence type="ECO:0008006" key="6">
    <source>
        <dbReference type="Google" id="ProtNLM"/>
    </source>
</evidence>
<keyword evidence="4" id="KW-1185">Reference proteome</keyword>
<accession>A0A5S3VD52</accession>
<reference evidence="2" key="3">
    <citation type="submission" date="2019-09" db="EMBL/GenBank/DDBJ databases">
        <title>Co-occurence of chitin degradation, pigmentation and bioactivity in marine Pseudoalteromonas.</title>
        <authorList>
            <person name="Sonnenschein E.C."/>
            <person name="Bech P.K."/>
        </authorList>
    </citation>
    <scope>NUCLEOTIDE SEQUENCE</scope>
    <source>
        <strain evidence="2">S3790</strain>
    </source>
</reference>
<keyword evidence="1" id="KW-0812">Transmembrane</keyword>
<gene>
    <name evidence="2" type="ORF">CWC19_02895</name>
    <name evidence="3" type="ORF">CWC20_06930</name>
</gene>
<sequence>MISSFIFLINPTFWMSFGVIEVSTNSRASYFKLVLFLSLVGFSIFPWGDGYERYKVFSDAGFYTLTGFLEKGLLQGDVVFSLIAYVINSFGLSYQYVQFVFVFIGFSLIFSHLRLLLTKVNQKERIFILFLVLFLVNIIGLANNLRYVLATIFFVCAISNAENFNNNKKFVLWSVLAGLTHFYAFFLLFFYLLISFISTKLSKSNVNKVLFFSFMFSFVLPVVVTALASVIKSGDGLIARKLASYLLGGDGAITKMVSSPVQFLNHFFKQTPFLILIVYFYIFGDKECDRVKNFLLFSSMSFSLLYFFSIYLRVGYFSLLYGVFLLISTWNYCDLRFNWKCALFVSSFVYFSLNFVYFERIISRDNLSLLNDNALCIVASPLFLIDKCTYGEQEIYEGNKQFMLLKMESIKRTMEVVGS</sequence>
<keyword evidence="1" id="KW-1133">Transmembrane helix</keyword>
<evidence type="ECO:0000256" key="1">
    <source>
        <dbReference type="SAM" id="Phobius"/>
    </source>
</evidence>
<dbReference type="InterPro" id="IPR049458">
    <property type="entry name" value="EpsG-like"/>
</dbReference>
<keyword evidence="1" id="KW-0472">Membrane</keyword>
<organism evidence="2 5">
    <name type="scientific">Pseudoalteromonas aurantia</name>
    <dbReference type="NCBI Taxonomy" id="43654"/>
    <lineage>
        <taxon>Bacteria</taxon>
        <taxon>Pseudomonadati</taxon>
        <taxon>Pseudomonadota</taxon>
        <taxon>Gammaproteobacteria</taxon>
        <taxon>Alteromonadales</taxon>
        <taxon>Pseudoalteromonadaceae</taxon>
        <taxon>Pseudoalteromonas</taxon>
    </lineage>
</organism>
<dbReference type="Proteomes" id="UP000307164">
    <property type="component" value="Unassembled WGS sequence"/>
</dbReference>
<evidence type="ECO:0000313" key="5">
    <source>
        <dbReference type="Proteomes" id="UP000307217"/>
    </source>
</evidence>
<feature type="transmembrane region" description="Helical" evidence="1">
    <location>
        <begin position="96"/>
        <end position="117"/>
    </location>
</feature>
<feature type="transmembrane region" description="Helical" evidence="1">
    <location>
        <begin position="126"/>
        <end position="150"/>
    </location>
</feature>